<feature type="region of interest" description="Disordered" evidence="26">
    <location>
        <begin position="326"/>
        <end position="347"/>
    </location>
</feature>
<evidence type="ECO:0000256" key="20">
    <source>
        <dbReference type="ARBA" id="ARBA00047899"/>
    </source>
</evidence>
<feature type="domain" description="Protein kinase" evidence="27">
    <location>
        <begin position="17"/>
        <end position="289"/>
    </location>
</feature>
<feature type="region of interest" description="Disordered" evidence="26">
    <location>
        <begin position="386"/>
        <end position="433"/>
    </location>
</feature>
<dbReference type="GO" id="GO:0097343">
    <property type="term" value="P:ripoptosome assembly"/>
    <property type="evidence" value="ECO:0007669"/>
    <property type="project" value="UniProtKB-ARBA"/>
</dbReference>
<evidence type="ECO:0000256" key="3">
    <source>
        <dbReference type="ARBA" id="ARBA00005843"/>
    </source>
</evidence>
<dbReference type="GO" id="GO:2001237">
    <property type="term" value="P:negative regulation of extrinsic apoptotic signaling pathway"/>
    <property type="evidence" value="ECO:0007669"/>
    <property type="project" value="UniProtKB-ARBA"/>
</dbReference>
<dbReference type="Gene3D" id="1.10.533.10">
    <property type="entry name" value="Death Domain, Fas"/>
    <property type="match status" value="1"/>
</dbReference>
<name>A0A8J6GT39_MICOH</name>
<evidence type="ECO:0000259" key="28">
    <source>
        <dbReference type="PROSITE" id="PS50017"/>
    </source>
</evidence>
<feature type="compositionally biased region" description="Polar residues" evidence="26">
    <location>
        <begin position="331"/>
        <end position="347"/>
    </location>
</feature>
<dbReference type="PANTHER" id="PTHR44329:SF6">
    <property type="entry name" value="RECEPTOR-INTERACTING SERINE_THREONINE-PROTEIN KINASE 1"/>
    <property type="match status" value="1"/>
</dbReference>
<evidence type="ECO:0000256" key="8">
    <source>
        <dbReference type="ARBA" id="ARBA00022527"/>
    </source>
</evidence>
<dbReference type="InterPro" id="IPR011029">
    <property type="entry name" value="DEATH-like_dom_sf"/>
</dbReference>
<dbReference type="PROSITE" id="PS50011">
    <property type="entry name" value="PROTEIN_KINASE_DOM"/>
    <property type="match status" value="1"/>
</dbReference>
<dbReference type="GO" id="GO:0005886">
    <property type="term" value="C:plasma membrane"/>
    <property type="evidence" value="ECO:0007669"/>
    <property type="project" value="UniProtKB-SubCell"/>
</dbReference>
<dbReference type="InterPro" id="IPR011009">
    <property type="entry name" value="Kinase-like_dom_sf"/>
</dbReference>
<dbReference type="SUPFAM" id="SSF56112">
    <property type="entry name" value="Protein kinase-like (PK-like)"/>
    <property type="match status" value="1"/>
</dbReference>
<keyword evidence="7" id="KW-1017">Isopeptide bond</keyword>
<gene>
    <name evidence="29" type="ORF">LTLLF_124765</name>
</gene>
<dbReference type="PROSITE" id="PS00108">
    <property type="entry name" value="PROTEIN_KINASE_ST"/>
    <property type="match status" value="1"/>
</dbReference>
<dbReference type="GO" id="GO:2001238">
    <property type="term" value="P:positive regulation of extrinsic apoptotic signaling pathway"/>
    <property type="evidence" value="ECO:0007669"/>
    <property type="project" value="UniProtKB-ARBA"/>
</dbReference>
<evidence type="ECO:0000256" key="6">
    <source>
        <dbReference type="ARBA" id="ARBA00022490"/>
    </source>
</evidence>
<dbReference type="Proteomes" id="UP000710432">
    <property type="component" value="Unassembled WGS sequence"/>
</dbReference>
<dbReference type="GO" id="GO:0050729">
    <property type="term" value="P:positive regulation of inflammatory response"/>
    <property type="evidence" value="ECO:0007669"/>
    <property type="project" value="UniProtKB-ARBA"/>
</dbReference>
<evidence type="ECO:0000256" key="10">
    <source>
        <dbReference type="ARBA" id="ARBA00022581"/>
    </source>
</evidence>
<evidence type="ECO:0000256" key="9">
    <source>
        <dbReference type="ARBA" id="ARBA00022553"/>
    </source>
</evidence>
<dbReference type="PRINTS" id="PR00109">
    <property type="entry name" value="TYRKINASE"/>
</dbReference>
<evidence type="ECO:0000256" key="23">
    <source>
        <dbReference type="ARBA" id="ARBA00071068"/>
    </source>
</evidence>
<dbReference type="GO" id="GO:2000377">
    <property type="term" value="P:regulation of reactive oxygen species metabolic process"/>
    <property type="evidence" value="ECO:0007669"/>
    <property type="project" value="UniProtKB-ARBA"/>
</dbReference>
<accession>A0A8J6GT39</accession>
<protein>
    <recommendedName>
        <fullName evidence="23">Receptor-interacting serine/threonine-protein kinase 1</fullName>
        <ecNumber evidence="4">2.7.11.1</ecNumber>
    </recommendedName>
    <alternativeName>
        <fullName evidence="25">Cell death protein RIP</fullName>
    </alternativeName>
    <alternativeName>
        <fullName evidence="24">Receptor-interacting protein 1</fullName>
    </alternativeName>
</protein>
<keyword evidence="13" id="KW-0053">Apoptosis</keyword>
<keyword evidence="8" id="KW-0723">Serine/threonine-protein kinase</keyword>
<evidence type="ECO:0000256" key="7">
    <source>
        <dbReference type="ARBA" id="ARBA00022499"/>
    </source>
</evidence>
<dbReference type="AlphaFoldDB" id="A0A8J6GT39"/>
<keyword evidence="9" id="KW-0597">Phosphoprotein</keyword>
<feature type="domain" description="Death" evidence="28">
    <location>
        <begin position="569"/>
        <end position="655"/>
    </location>
</feature>
<keyword evidence="6" id="KW-0963">Cytoplasm</keyword>
<reference evidence="29" key="1">
    <citation type="submission" date="2020-03" db="EMBL/GenBank/DDBJ databases">
        <title>Studies in the Genomics of Life Span.</title>
        <authorList>
            <person name="Glass D."/>
        </authorList>
    </citation>
    <scope>NUCLEOTIDE SEQUENCE</scope>
    <source>
        <strain evidence="29">LTLLF</strain>
        <tissue evidence="29">Muscle</tissue>
    </source>
</reference>
<dbReference type="SUPFAM" id="SSF47986">
    <property type="entry name" value="DEATH domain"/>
    <property type="match status" value="1"/>
</dbReference>
<evidence type="ECO:0000256" key="16">
    <source>
        <dbReference type="ARBA" id="ARBA00022840"/>
    </source>
</evidence>
<evidence type="ECO:0000313" key="30">
    <source>
        <dbReference type="Proteomes" id="UP000710432"/>
    </source>
</evidence>
<dbReference type="SMART" id="SM00220">
    <property type="entry name" value="S_TKc"/>
    <property type="match status" value="1"/>
</dbReference>
<evidence type="ECO:0000256" key="25">
    <source>
        <dbReference type="ARBA" id="ARBA00083512"/>
    </source>
</evidence>
<dbReference type="Pfam" id="PF12721">
    <property type="entry name" value="RHIM"/>
    <property type="match status" value="1"/>
</dbReference>
<evidence type="ECO:0000313" key="29">
    <source>
        <dbReference type="EMBL" id="KAH0516755.1"/>
    </source>
</evidence>
<evidence type="ECO:0000256" key="13">
    <source>
        <dbReference type="ARBA" id="ARBA00022703"/>
    </source>
</evidence>
<keyword evidence="11" id="KW-1210">Necrosis</keyword>
<dbReference type="GO" id="GO:0006979">
    <property type="term" value="P:response to oxidative stress"/>
    <property type="evidence" value="ECO:0007669"/>
    <property type="project" value="UniProtKB-ARBA"/>
</dbReference>
<keyword evidence="12" id="KW-0808">Transferase</keyword>
<dbReference type="GO" id="GO:0097191">
    <property type="term" value="P:extrinsic apoptotic signaling pathway"/>
    <property type="evidence" value="ECO:0007669"/>
    <property type="project" value="UniProtKB-ARBA"/>
</dbReference>
<evidence type="ECO:0000256" key="4">
    <source>
        <dbReference type="ARBA" id="ARBA00012513"/>
    </source>
</evidence>
<dbReference type="PROSITE" id="PS50017">
    <property type="entry name" value="DEATH_DOMAIN"/>
    <property type="match status" value="1"/>
</dbReference>
<evidence type="ECO:0000256" key="5">
    <source>
        <dbReference type="ARBA" id="ARBA00022475"/>
    </source>
</evidence>
<keyword evidence="29" id="KW-0675">Receptor</keyword>
<comment type="catalytic activity">
    <reaction evidence="21">
        <text>L-seryl-[protein] + ATP = O-phospho-L-seryl-[protein] + ADP + H(+)</text>
        <dbReference type="Rhea" id="RHEA:17989"/>
        <dbReference type="Rhea" id="RHEA-COMP:9863"/>
        <dbReference type="Rhea" id="RHEA-COMP:11604"/>
        <dbReference type="ChEBI" id="CHEBI:15378"/>
        <dbReference type="ChEBI" id="CHEBI:29999"/>
        <dbReference type="ChEBI" id="CHEBI:30616"/>
        <dbReference type="ChEBI" id="CHEBI:83421"/>
        <dbReference type="ChEBI" id="CHEBI:456216"/>
        <dbReference type="EC" id="2.7.11.1"/>
    </reaction>
</comment>
<keyword evidence="17" id="KW-0832">Ubl conjugation</keyword>
<dbReference type="GO" id="GO:0097527">
    <property type="term" value="P:necroptotic signaling pathway"/>
    <property type="evidence" value="ECO:0007669"/>
    <property type="project" value="UniProtKB-ARBA"/>
</dbReference>
<sequence>MEPDMSLDNIKMASSDLLERKDLDSGGFGKVSLCFHRTHGFVILKKVYTGPNRAEYNEALLEEGKMMHRLRHSRVVKLLGIIIEDGNYSLVMEFMEKGNLMHVLKAEIGVPLSVKGRIIVEIIEGMCYLHGKGVIHKDLKPENILVDHDFHIKIADLGVASFKTWSKLTKEEHNKQREVNSMAKKNGGTLYYMAPEHLNDINAKATEKSDVYSFGIVLWAIFANKEPYENAISPEQLLICIKSGNRPNVEDIIEHCPREIISLMEQCWQAVPEDRPTFPGIEEEFRPFYLSQFEEYVEEDVASLKKEYPDQSAVLKRMYSLQNDCVPLPPSRSNSEQPGSLHSSQGLQMGPVEESWFFSSPEQPQEENECSVQAKLQEEAGYHAFGRFPEKQAKPQPKQKVAYSREEERKRRVSHDPFAQQRPHENVQRGAARGLSDPGPPCYGNAAHQLSGPASHTRVPFWNSGVYNHGFRPTSAGALFGPNTNQMYNTFKTPVPETNLPGSTPTIPFISLPVTDESIRYTISNSSGVQIGNYNYMDLGPSSQLPDNMCKEESVSKYHAIFDNTSSLTDKHLNPVRENLGRQWKNCARKLGFTDSQIDEIDHDYERDGLKEKVYQMLQKWLMREGTRGATVGKLAWALHQCCRIDLLNHLIQASQS</sequence>
<dbReference type="InterPro" id="IPR008271">
    <property type="entry name" value="Ser/Thr_kinase_AS"/>
</dbReference>
<comment type="similarity">
    <text evidence="3">Belongs to the protein kinase superfamily. TKL Ser/Thr protein kinase family.</text>
</comment>
<dbReference type="FunFam" id="1.10.533.10:FF:000052">
    <property type="entry name" value="Putative receptor-interacting serine/threonine-protein kinase 1"/>
    <property type="match status" value="1"/>
</dbReference>
<dbReference type="GO" id="GO:0043123">
    <property type="term" value="P:positive regulation of canonical NF-kappaB signal transduction"/>
    <property type="evidence" value="ECO:0007669"/>
    <property type="project" value="UniProtKB-ARBA"/>
</dbReference>
<evidence type="ECO:0000256" key="2">
    <source>
        <dbReference type="ARBA" id="ARBA00004496"/>
    </source>
</evidence>
<dbReference type="FunFam" id="1.10.510.10:FF:000472">
    <property type="entry name" value="Receptor interacting serine/threonine kinase 1"/>
    <property type="match status" value="1"/>
</dbReference>
<dbReference type="GO" id="GO:0033209">
    <property type="term" value="P:tumor necrosis factor-mediated signaling pathway"/>
    <property type="evidence" value="ECO:0007669"/>
    <property type="project" value="UniProtKB-ARBA"/>
</dbReference>
<dbReference type="GO" id="GO:0042803">
    <property type="term" value="F:protein homodimerization activity"/>
    <property type="evidence" value="ECO:0007669"/>
    <property type="project" value="UniProtKB-ARBA"/>
</dbReference>
<dbReference type="PANTHER" id="PTHR44329">
    <property type="entry name" value="SERINE/THREONINE-PROTEIN KINASE TNNI3K-RELATED"/>
    <property type="match status" value="1"/>
</dbReference>
<evidence type="ECO:0000256" key="21">
    <source>
        <dbReference type="ARBA" id="ARBA00048679"/>
    </source>
</evidence>
<dbReference type="GO" id="GO:0004706">
    <property type="term" value="F:JUN kinase kinase kinase activity"/>
    <property type="evidence" value="ECO:0007669"/>
    <property type="project" value="TreeGrafter"/>
</dbReference>
<keyword evidence="10" id="KW-0945">Host-virus interaction</keyword>
<organism evidence="29 30">
    <name type="scientific">Microtus ochrogaster</name>
    <name type="common">Prairie vole</name>
    <dbReference type="NCBI Taxonomy" id="79684"/>
    <lineage>
        <taxon>Eukaryota</taxon>
        <taxon>Metazoa</taxon>
        <taxon>Chordata</taxon>
        <taxon>Craniata</taxon>
        <taxon>Vertebrata</taxon>
        <taxon>Euteleostomi</taxon>
        <taxon>Mammalia</taxon>
        <taxon>Eutheria</taxon>
        <taxon>Euarchontoglires</taxon>
        <taxon>Glires</taxon>
        <taxon>Rodentia</taxon>
        <taxon>Myomorpha</taxon>
        <taxon>Muroidea</taxon>
        <taxon>Cricetidae</taxon>
        <taxon>Arvicolinae</taxon>
        <taxon>Microtus</taxon>
    </lineage>
</organism>
<keyword evidence="18" id="KW-0472">Membrane</keyword>
<dbReference type="Gene3D" id="1.10.510.10">
    <property type="entry name" value="Transferase(Phosphotransferase) domain 1"/>
    <property type="match status" value="1"/>
</dbReference>
<evidence type="ECO:0000256" key="12">
    <source>
        <dbReference type="ARBA" id="ARBA00022679"/>
    </source>
</evidence>
<evidence type="ECO:0000256" key="11">
    <source>
        <dbReference type="ARBA" id="ARBA00022590"/>
    </source>
</evidence>
<dbReference type="GO" id="GO:0046330">
    <property type="term" value="P:positive regulation of JNK cascade"/>
    <property type="evidence" value="ECO:0007669"/>
    <property type="project" value="UniProtKB-ARBA"/>
</dbReference>
<dbReference type="GO" id="GO:0005737">
    <property type="term" value="C:cytoplasm"/>
    <property type="evidence" value="ECO:0007669"/>
    <property type="project" value="UniProtKB-SubCell"/>
</dbReference>
<evidence type="ECO:0000256" key="26">
    <source>
        <dbReference type="SAM" id="MobiDB-lite"/>
    </source>
</evidence>
<evidence type="ECO:0000256" key="14">
    <source>
        <dbReference type="ARBA" id="ARBA00022741"/>
    </source>
</evidence>
<keyword evidence="5" id="KW-1003">Cell membrane</keyword>
<dbReference type="EMBL" id="JAATJU010019099">
    <property type="protein sequence ID" value="KAH0516755.1"/>
    <property type="molecule type" value="Genomic_DNA"/>
</dbReference>
<dbReference type="EC" id="2.7.11.1" evidence="4"/>
<dbReference type="Pfam" id="PF00531">
    <property type="entry name" value="Death"/>
    <property type="match status" value="1"/>
</dbReference>
<proteinExistence type="inferred from homology"/>
<dbReference type="InterPro" id="IPR025735">
    <property type="entry name" value="RHIM"/>
</dbReference>
<evidence type="ECO:0000256" key="22">
    <source>
        <dbReference type="ARBA" id="ARBA00062158"/>
    </source>
</evidence>
<dbReference type="SMART" id="SM00005">
    <property type="entry name" value="DEATH"/>
    <property type="match status" value="1"/>
</dbReference>
<comment type="catalytic activity">
    <reaction evidence="20">
        <text>L-threonyl-[protein] + ATP = O-phospho-L-threonyl-[protein] + ADP + H(+)</text>
        <dbReference type="Rhea" id="RHEA:46608"/>
        <dbReference type="Rhea" id="RHEA-COMP:11060"/>
        <dbReference type="Rhea" id="RHEA-COMP:11605"/>
        <dbReference type="ChEBI" id="CHEBI:15378"/>
        <dbReference type="ChEBI" id="CHEBI:30013"/>
        <dbReference type="ChEBI" id="CHEBI:30616"/>
        <dbReference type="ChEBI" id="CHEBI:61977"/>
        <dbReference type="ChEBI" id="CHEBI:456216"/>
        <dbReference type="EC" id="2.7.11.1"/>
    </reaction>
</comment>
<dbReference type="GO" id="GO:0042327">
    <property type="term" value="P:positive regulation of phosphorylation"/>
    <property type="evidence" value="ECO:0007669"/>
    <property type="project" value="UniProtKB-ARBA"/>
</dbReference>
<evidence type="ECO:0000259" key="27">
    <source>
        <dbReference type="PROSITE" id="PS50011"/>
    </source>
</evidence>
<dbReference type="GO" id="GO:0006954">
    <property type="term" value="P:inflammatory response"/>
    <property type="evidence" value="ECO:0007669"/>
    <property type="project" value="UniProtKB-KW"/>
</dbReference>
<evidence type="ECO:0000256" key="24">
    <source>
        <dbReference type="ARBA" id="ARBA00081899"/>
    </source>
</evidence>
<evidence type="ECO:0000256" key="15">
    <source>
        <dbReference type="ARBA" id="ARBA00022777"/>
    </source>
</evidence>
<keyword evidence="15 29" id="KW-0418">Kinase</keyword>
<dbReference type="InterPro" id="IPR051681">
    <property type="entry name" value="Ser/Thr_Kinases-Pseudokinases"/>
</dbReference>
<keyword evidence="14" id="KW-0547">Nucleotide-binding</keyword>
<dbReference type="InterPro" id="IPR000488">
    <property type="entry name" value="Death_dom"/>
</dbReference>
<dbReference type="GO" id="GO:0005524">
    <property type="term" value="F:ATP binding"/>
    <property type="evidence" value="ECO:0007669"/>
    <property type="project" value="UniProtKB-KW"/>
</dbReference>
<evidence type="ECO:0000256" key="17">
    <source>
        <dbReference type="ARBA" id="ARBA00022843"/>
    </source>
</evidence>
<comment type="caution">
    <text evidence="29">The sequence shown here is derived from an EMBL/GenBank/DDBJ whole genome shotgun (WGS) entry which is preliminary data.</text>
</comment>
<keyword evidence="19" id="KW-0395">Inflammatory response</keyword>
<dbReference type="GO" id="GO:0060544">
    <property type="term" value="P:regulation of necroptotic process"/>
    <property type="evidence" value="ECO:0007669"/>
    <property type="project" value="UniProtKB-ARBA"/>
</dbReference>
<dbReference type="InterPro" id="IPR000719">
    <property type="entry name" value="Prot_kinase_dom"/>
</dbReference>
<dbReference type="Pfam" id="PF07714">
    <property type="entry name" value="PK_Tyr_Ser-Thr"/>
    <property type="match status" value="1"/>
</dbReference>
<comment type="subunit">
    <text evidence="22">(Microbial infection) Interacts with Murid herpesvirus 1 protein RIR1.</text>
</comment>
<evidence type="ECO:0000256" key="19">
    <source>
        <dbReference type="ARBA" id="ARBA00023198"/>
    </source>
</evidence>
<keyword evidence="16" id="KW-0067">ATP-binding</keyword>
<evidence type="ECO:0000256" key="18">
    <source>
        <dbReference type="ARBA" id="ARBA00023136"/>
    </source>
</evidence>
<evidence type="ECO:0000256" key="1">
    <source>
        <dbReference type="ARBA" id="ARBA00004236"/>
    </source>
</evidence>
<dbReference type="GO" id="GO:0070105">
    <property type="term" value="P:positive regulation of interleukin-6-mediated signaling pathway"/>
    <property type="evidence" value="ECO:0007669"/>
    <property type="project" value="UniProtKB-ARBA"/>
</dbReference>
<dbReference type="InterPro" id="IPR001245">
    <property type="entry name" value="Ser-Thr/Tyr_kinase_cat_dom"/>
</dbReference>
<comment type="subcellular location">
    <subcellularLocation>
        <location evidence="1">Cell membrane</location>
    </subcellularLocation>
    <subcellularLocation>
        <location evidence="2">Cytoplasm</location>
    </subcellularLocation>
</comment>